<protein>
    <submittedName>
        <fullName evidence="1">Uncharacterized protein</fullName>
    </submittedName>
</protein>
<dbReference type="SUPFAM" id="SSF64182">
    <property type="entry name" value="DHH phosphoesterases"/>
    <property type="match status" value="1"/>
</dbReference>
<evidence type="ECO:0000313" key="2">
    <source>
        <dbReference type="Proteomes" id="UP000230108"/>
    </source>
</evidence>
<dbReference type="EMBL" id="PFLF01000060">
    <property type="protein sequence ID" value="PIY68992.1"/>
    <property type="molecule type" value="Genomic_DNA"/>
</dbReference>
<gene>
    <name evidence="1" type="ORF">COY90_02995</name>
</gene>
<dbReference type="AlphaFoldDB" id="A0A2M7QDZ5"/>
<reference evidence="2" key="1">
    <citation type="submission" date="2017-09" db="EMBL/GenBank/DDBJ databases">
        <title>Depth-based differentiation of microbial function through sediment-hosted aquifers and enrichment of novel symbionts in the deep terrestrial subsurface.</title>
        <authorList>
            <person name="Probst A.J."/>
            <person name="Ladd B."/>
            <person name="Jarett J.K."/>
            <person name="Geller-Mcgrath D.E."/>
            <person name="Sieber C.M.K."/>
            <person name="Emerson J.B."/>
            <person name="Anantharaman K."/>
            <person name="Thomas B.C."/>
            <person name="Malmstrom R."/>
            <person name="Stieglmeier M."/>
            <person name="Klingl A."/>
            <person name="Woyke T."/>
            <person name="Ryan C.M."/>
            <person name="Banfield J.F."/>
        </authorList>
    </citation>
    <scope>NUCLEOTIDE SEQUENCE [LARGE SCALE GENOMIC DNA]</scope>
</reference>
<proteinExistence type="predicted"/>
<dbReference type="Proteomes" id="UP000230108">
    <property type="component" value="Unassembled WGS sequence"/>
</dbReference>
<evidence type="ECO:0000313" key="1">
    <source>
        <dbReference type="EMBL" id="PIY68992.1"/>
    </source>
</evidence>
<dbReference type="InterPro" id="IPR038763">
    <property type="entry name" value="DHH_sf"/>
</dbReference>
<comment type="caution">
    <text evidence="1">The sequence shown here is derived from an EMBL/GenBank/DDBJ whole genome shotgun (WGS) entry which is preliminary data.</text>
</comment>
<accession>A0A2M7QDZ5</accession>
<organism evidence="1 2">
    <name type="scientific">Candidatus Roizmanbacteria bacterium CG_4_10_14_0_8_um_filter_39_9</name>
    <dbReference type="NCBI Taxonomy" id="1974829"/>
    <lineage>
        <taxon>Bacteria</taxon>
        <taxon>Candidatus Roizmaniibacteriota</taxon>
    </lineage>
</organism>
<name>A0A2M7QDZ5_9BACT</name>
<sequence>MKTIVTHLSPDLDAITSCWLIRRFMPGWDEAGIVFVPQQTLWNEVKPDSDPDILYVDTGFGKFDHHQIKGRLSASKIIYSHLTIEKLIDPGCSAALGRVIEYVNEIDNFAEVTYPDPTSDKYDFCLHQLITGLKKTGLNDLAIVDAVSKLLEGSLELFKNKIRAEKEVEKGYIFQSTFGKCLSMSTANDEALRLAQKMGYQLVMTKDPQKGSVRIKTPPSKDLDLTPVYNKIKEKDTKGYWFLHISKNMLLNGSAMTPNATPTTLTSQQLIEIIQHV</sequence>